<feature type="region of interest" description="Disordered" evidence="5">
    <location>
        <begin position="23"/>
        <end position="46"/>
    </location>
</feature>
<evidence type="ECO:0000313" key="9">
    <source>
        <dbReference type="Proteomes" id="UP000660262"/>
    </source>
</evidence>
<accession>A0A830H6D0</accession>
<dbReference type="Proteomes" id="UP000660262">
    <property type="component" value="Unassembled WGS sequence"/>
</dbReference>
<dbReference type="OrthoDB" id="6418713at2759"/>
<keyword evidence="3 6" id="KW-1133">Transmembrane helix</keyword>
<feature type="compositionally biased region" description="Low complexity" evidence="5">
    <location>
        <begin position="31"/>
        <end position="46"/>
    </location>
</feature>
<evidence type="ECO:0000313" key="8">
    <source>
        <dbReference type="EMBL" id="GHP01600.1"/>
    </source>
</evidence>
<feature type="transmembrane region" description="Helical" evidence="6">
    <location>
        <begin position="236"/>
        <end position="260"/>
    </location>
</feature>
<name>A0A830H6D0_9CHLO</name>
<feature type="transmembrane region" description="Helical" evidence="6">
    <location>
        <begin position="305"/>
        <end position="323"/>
    </location>
</feature>
<keyword evidence="4 6" id="KW-0472">Membrane</keyword>
<dbReference type="GO" id="GO:0004177">
    <property type="term" value="F:aminopeptidase activity"/>
    <property type="evidence" value="ECO:0007669"/>
    <property type="project" value="UniProtKB-KW"/>
</dbReference>
<feature type="transmembrane region" description="Helical" evidence="6">
    <location>
        <begin position="335"/>
        <end position="358"/>
    </location>
</feature>
<dbReference type="AlphaFoldDB" id="A0A830H6D0"/>
<feature type="transmembrane region" description="Helical" evidence="6">
    <location>
        <begin position="397"/>
        <end position="416"/>
    </location>
</feature>
<keyword evidence="8" id="KW-0031">Aminopeptidase</keyword>
<evidence type="ECO:0000256" key="1">
    <source>
        <dbReference type="ARBA" id="ARBA00004141"/>
    </source>
</evidence>
<evidence type="ECO:0000256" key="4">
    <source>
        <dbReference type="ARBA" id="ARBA00023136"/>
    </source>
</evidence>
<reference evidence="8" key="1">
    <citation type="submission" date="2020-10" db="EMBL/GenBank/DDBJ databases">
        <title>Unveiling of a novel bifunctional photoreceptor, Dualchrome1, isolated from a cosmopolitan green alga.</title>
        <authorList>
            <person name="Suzuki S."/>
            <person name="Kawachi M."/>
        </authorList>
    </citation>
    <scope>NUCLEOTIDE SEQUENCE</scope>
    <source>
        <strain evidence="8">NIES 2893</strain>
    </source>
</reference>
<dbReference type="EMBL" id="BNJQ01000001">
    <property type="protein sequence ID" value="GHP01600.1"/>
    <property type="molecule type" value="Genomic_DNA"/>
</dbReference>
<proteinExistence type="predicted"/>
<feature type="transmembrane region" description="Helical" evidence="6">
    <location>
        <begin position="154"/>
        <end position="176"/>
    </location>
</feature>
<evidence type="ECO:0000256" key="6">
    <source>
        <dbReference type="SAM" id="Phobius"/>
    </source>
</evidence>
<feature type="domain" description="Sugar phosphate transporter" evidence="7">
    <location>
        <begin position="126"/>
        <end position="415"/>
    </location>
</feature>
<dbReference type="InterPro" id="IPR037185">
    <property type="entry name" value="EmrE-like"/>
</dbReference>
<keyword evidence="8" id="KW-0645">Protease</keyword>
<keyword evidence="8" id="KW-0378">Hydrolase</keyword>
<evidence type="ECO:0000256" key="3">
    <source>
        <dbReference type="ARBA" id="ARBA00022989"/>
    </source>
</evidence>
<dbReference type="PANTHER" id="PTHR11132">
    <property type="entry name" value="SOLUTE CARRIER FAMILY 35"/>
    <property type="match status" value="1"/>
</dbReference>
<comment type="subcellular location">
    <subcellularLocation>
        <location evidence="1">Membrane</location>
        <topology evidence="1">Multi-pass membrane protein</topology>
    </subcellularLocation>
</comment>
<evidence type="ECO:0000256" key="5">
    <source>
        <dbReference type="SAM" id="MobiDB-lite"/>
    </source>
</evidence>
<protein>
    <submittedName>
        <fullName evidence="8">Aminopeptidase 2 mitochondrial</fullName>
    </submittedName>
</protein>
<feature type="transmembrane region" description="Helical" evidence="6">
    <location>
        <begin position="267"/>
        <end position="285"/>
    </location>
</feature>
<gene>
    <name evidence="8" type="ORF">PPROV_000035600</name>
</gene>
<evidence type="ECO:0000259" key="7">
    <source>
        <dbReference type="Pfam" id="PF03151"/>
    </source>
</evidence>
<comment type="caution">
    <text evidence="8">The sequence shown here is derived from an EMBL/GenBank/DDBJ whole genome shotgun (WGS) entry which is preliminary data.</text>
</comment>
<dbReference type="GO" id="GO:0016020">
    <property type="term" value="C:membrane"/>
    <property type="evidence" value="ECO:0007669"/>
    <property type="project" value="UniProtKB-SubCell"/>
</dbReference>
<organism evidence="8 9">
    <name type="scientific">Pycnococcus provasolii</name>
    <dbReference type="NCBI Taxonomy" id="41880"/>
    <lineage>
        <taxon>Eukaryota</taxon>
        <taxon>Viridiplantae</taxon>
        <taxon>Chlorophyta</taxon>
        <taxon>Pseudoscourfieldiophyceae</taxon>
        <taxon>Pseudoscourfieldiales</taxon>
        <taxon>Pycnococcaceae</taxon>
        <taxon>Pycnococcus</taxon>
    </lineage>
</organism>
<feature type="transmembrane region" description="Helical" evidence="6">
    <location>
        <begin position="197"/>
        <end position="216"/>
    </location>
</feature>
<dbReference type="Pfam" id="PF03151">
    <property type="entry name" value="TPT"/>
    <property type="match status" value="1"/>
</dbReference>
<dbReference type="InterPro" id="IPR050186">
    <property type="entry name" value="TPT_transporter"/>
</dbReference>
<evidence type="ECO:0000256" key="2">
    <source>
        <dbReference type="ARBA" id="ARBA00022692"/>
    </source>
</evidence>
<keyword evidence="9" id="KW-1185">Reference proteome</keyword>
<sequence>MSARMSQVHMSCRGSLEGALRSSRHLRRPFSTSSSSLGSSAKPSSCSSSVITFCGGAGGGNASRCGWANTNGVPLIATTTSIKRCAAARPSVVLRCAGSSAAAGGASEEEKKEDGGMFGKEGLTTLGFILFWYALNIGFNINNKALFNQFPFPWTVSTVHVIVGSIYCAVLYALGFKDASFGRPIDKKEFGYLVKPATMHALGHIAANLSFAAVAISLTHTVKTLEPAFNVVMSKLILGTVTPLPVVATLAPIIIGVALASAAEVSFNWLGFICAMLSNLTFSFRAVWVKECQANVKNFTATNNYAYTSVISMFICAPLALIFEGGSVVEGAKTAIASMGATTFWFQLFLVGIFYHLYNQFAYQTLNRVSPVAHGVCNVVKRIVVIFSSVIFFGNVMTQKTIIGTCIAIAGTYLYTTMNQKYKAK</sequence>
<dbReference type="InterPro" id="IPR004853">
    <property type="entry name" value="Sugar_P_trans_dom"/>
</dbReference>
<keyword evidence="2 6" id="KW-0812">Transmembrane</keyword>
<dbReference type="SUPFAM" id="SSF103481">
    <property type="entry name" value="Multidrug resistance efflux transporter EmrE"/>
    <property type="match status" value="1"/>
</dbReference>
<feature type="transmembrane region" description="Helical" evidence="6">
    <location>
        <begin position="122"/>
        <end position="142"/>
    </location>
</feature>